<dbReference type="SMART" id="SM00357">
    <property type="entry name" value="CSP"/>
    <property type="match status" value="1"/>
</dbReference>
<evidence type="ECO:0000259" key="3">
    <source>
        <dbReference type="PROSITE" id="PS51857"/>
    </source>
</evidence>
<dbReference type="RefSeq" id="WP_092188301.1">
    <property type="nucleotide sequence ID" value="NZ_FOTO01000001.1"/>
</dbReference>
<dbReference type="OrthoDB" id="9800919at2"/>
<evidence type="ECO:0000313" key="4">
    <source>
        <dbReference type="EMBL" id="SFL25064.1"/>
    </source>
</evidence>
<sequence>MLTHTGTISDWHEEKGYGFIAPEHGGKSLFFHIRDYDRTCKRPVNGLAVRFMPSRDAQGRPCAVGVTPVSGHRNNGREIRQQAQAVLMCACIGYVLYYLRTYRAAPLELGLWYAGMSLLAALLYAKDKHAAERGAWRTQESTLHLAALLGGWPGAALAQAFLRHKSRKTSFRVMFWATVCANCGALYWLSTPDGTIWLYRVIRVIH</sequence>
<proteinExistence type="predicted"/>
<dbReference type="Pfam" id="PF00313">
    <property type="entry name" value="CSD"/>
    <property type="match status" value="1"/>
</dbReference>
<dbReference type="Gene3D" id="2.40.50.140">
    <property type="entry name" value="Nucleic acid-binding proteins"/>
    <property type="match status" value="1"/>
</dbReference>
<name>A0A8G2F5S3_DESNO</name>
<reference evidence="4 5" key="1">
    <citation type="submission" date="2016-10" db="EMBL/GenBank/DDBJ databases">
        <authorList>
            <person name="Varghese N."/>
            <person name="Submissions S."/>
        </authorList>
    </citation>
    <scope>NUCLEOTIDE SEQUENCE [LARGE SCALE GENOMIC DNA]</scope>
    <source>
        <strain evidence="4 5">DSM 1741</strain>
    </source>
</reference>
<keyword evidence="1" id="KW-0597">Phosphoprotein</keyword>
<organism evidence="4 5">
    <name type="scientific">Desulfomicrobium norvegicum (strain DSM 1741 / NCIMB 8310)</name>
    <name type="common">Desulfovibrio baculatus (strain Norway 4)</name>
    <name type="synonym">Desulfovibrio desulfuricans (strain Norway 4)</name>
    <dbReference type="NCBI Taxonomy" id="52561"/>
    <lineage>
        <taxon>Bacteria</taxon>
        <taxon>Pseudomonadati</taxon>
        <taxon>Thermodesulfobacteriota</taxon>
        <taxon>Desulfovibrionia</taxon>
        <taxon>Desulfovibrionales</taxon>
        <taxon>Desulfomicrobiaceae</taxon>
        <taxon>Desulfomicrobium</taxon>
    </lineage>
</organism>
<dbReference type="Proteomes" id="UP000199581">
    <property type="component" value="Unassembled WGS sequence"/>
</dbReference>
<dbReference type="GO" id="GO:0003730">
    <property type="term" value="F:mRNA 3'-UTR binding"/>
    <property type="evidence" value="ECO:0007669"/>
    <property type="project" value="TreeGrafter"/>
</dbReference>
<dbReference type="AlphaFoldDB" id="A0A8G2F5S3"/>
<dbReference type="PROSITE" id="PS51857">
    <property type="entry name" value="CSD_2"/>
    <property type="match status" value="1"/>
</dbReference>
<evidence type="ECO:0000256" key="2">
    <source>
        <dbReference type="SAM" id="Phobius"/>
    </source>
</evidence>
<feature type="transmembrane region" description="Helical" evidence="2">
    <location>
        <begin position="83"/>
        <end position="99"/>
    </location>
</feature>
<dbReference type="PANTHER" id="PTHR12962:SF1">
    <property type="entry name" value="COLD SHOCK DOMAIN-CONTAINING PROTEIN CG9705"/>
    <property type="match status" value="1"/>
</dbReference>
<protein>
    <submittedName>
        <fullName evidence="4">Uncharacterized membrane protein YsdA, DUF1294 family</fullName>
    </submittedName>
</protein>
<evidence type="ECO:0000256" key="1">
    <source>
        <dbReference type="ARBA" id="ARBA00022553"/>
    </source>
</evidence>
<dbReference type="GO" id="GO:0005829">
    <property type="term" value="C:cytosol"/>
    <property type="evidence" value="ECO:0007669"/>
    <property type="project" value="UniProtKB-ARBA"/>
</dbReference>
<dbReference type="EMBL" id="FOTO01000001">
    <property type="protein sequence ID" value="SFL25064.1"/>
    <property type="molecule type" value="Genomic_DNA"/>
</dbReference>
<dbReference type="PANTHER" id="PTHR12962">
    <property type="entry name" value="CALCIUM-REGULATED HEAT STABLE PROTEIN CRHSP-24-RELATED"/>
    <property type="match status" value="1"/>
</dbReference>
<dbReference type="InterPro" id="IPR052069">
    <property type="entry name" value="Ca-reg_mRNA-binding_domain"/>
</dbReference>
<keyword evidence="5" id="KW-1185">Reference proteome</keyword>
<gene>
    <name evidence="4" type="ORF">SAMN05421830_101159</name>
</gene>
<feature type="transmembrane region" description="Helical" evidence="2">
    <location>
        <begin position="105"/>
        <end position="125"/>
    </location>
</feature>
<keyword evidence="2" id="KW-0812">Transmembrane</keyword>
<accession>A0A8G2F5S3</accession>
<dbReference type="CDD" id="cd04458">
    <property type="entry name" value="CSP_CDS"/>
    <property type="match status" value="1"/>
</dbReference>
<feature type="domain" description="CSD" evidence="3">
    <location>
        <begin position="3"/>
        <end position="68"/>
    </location>
</feature>
<keyword evidence="2" id="KW-0472">Membrane</keyword>
<dbReference type="InterPro" id="IPR011129">
    <property type="entry name" value="CSD"/>
</dbReference>
<dbReference type="InterPro" id="IPR012340">
    <property type="entry name" value="NA-bd_OB-fold"/>
</dbReference>
<evidence type="ECO:0000313" key="5">
    <source>
        <dbReference type="Proteomes" id="UP000199581"/>
    </source>
</evidence>
<feature type="transmembrane region" description="Helical" evidence="2">
    <location>
        <begin position="173"/>
        <end position="190"/>
    </location>
</feature>
<dbReference type="SUPFAM" id="SSF50249">
    <property type="entry name" value="Nucleic acid-binding proteins"/>
    <property type="match status" value="1"/>
</dbReference>
<keyword evidence="2" id="KW-1133">Transmembrane helix</keyword>
<dbReference type="Pfam" id="PF06961">
    <property type="entry name" value="DUF1294"/>
    <property type="match status" value="1"/>
</dbReference>
<comment type="caution">
    <text evidence="4">The sequence shown here is derived from an EMBL/GenBank/DDBJ whole genome shotgun (WGS) entry which is preliminary data.</text>
</comment>
<dbReference type="GO" id="GO:0043488">
    <property type="term" value="P:regulation of mRNA stability"/>
    <property type="evidence" value="ECO:0007669"/>
    <property type="project" value="TreeGrafter"/>
</dbReference>
<dbReference type="InterPro" id="IPR010718">
    <property type="entry name" value="DUF1294"/>
</dbReference>
<dbReference type="InterPro" id="IPR002059">
    <property type="entry name" value="CSP_DNA-bd"/>
</dbReference>